<dbReference type="Pfam" id="PF08501">
    <property type="entry name" value="Shikimate_dh_N"/>
    <property type="match status" value="1"/>
</dbReference>
<dbReference type="EMBL" id="CP064760">
    <property type="protein sequence ID" value="QPE05823.1"/>
    <property type="molecule type" value="Genomic_DNA"/>
</dbReference>
<proteinExistence type="predicted"/>
<keyword evidence="2" id="KW-0057">Aromatic amino acid biosynthesis</keyword>
<dbReference type="InterPro" id="IPR036291">
    <property type="entry name" value="NAD(P)-bd_dom_sf"/>
</dbReference>
<dbReference type="PANTHER" id="PTHR21089">
    <property type="entry name" value="SHIKIMATE DEHYDROGENASE"/>
    <property type="match status" value="1"/>
</dbReference>
<dbReference type="GO" id="GO:0050661">
    <property type="term" value="F:NADP binding"/>
    <property type="evidence" value="ECO:0007669"/>
    <property type="project" value="TreeGrafter"/>
</dbReference>
<dbReference type="Gene3D" id="3.40.50.720">
    <property type="entry name" value="NAD(P)-binding Rossmann-like Domain"/>
    <property type="match status" value="1"/>
</dbReference>
<dbReference type="GO" id="GO:0005829">
    <property type="term" value="C:cytosol"/>
    <property type="evidence" value="ECO:0007669"/>
    <property type="project" value="TreeGrafter"/>
</dbReference>
<organism evidence="5 6">
    <name type="scientific">Microbacterium schleiferi</name>
    <dbReference type="NCBI Taxonomy" id="69362"/>
    <lineage>
        <taxon>Bacteria</taxon>
        <taxon>Bacillati</taxon>
        <taxon>Actinomycetota</taxon>
        <taxon>Actinomycetes</taxon>
        <taxon>Micrococcales</taxon>
        <taxon>Microbacteriaceae</taxon>
        <taxon>Microbacterium</taxon>
    </lineage>
</organism>
<dbReference type="SUPFAM" id="SSF51735">
    <property type="entry name" value="NAD(P)-binding Rossmann-fold domains"/>
    <property type="match status" value="1"/>
</dbReference>
<dbReference type="GO" id="GO:0009073">
    <property type="term" value="P:aromatic amino acid family biosynthetic process"/>
    <property type="evidence" value="ECO:0007669"/>
    <property type="project" value="UniProtKB-KW"/>
</dbReference>
<evidence type="ECO:0000256" key="2">
    <source>
        <dbReference type="ARBA" id="ARBA00023141"/>
    </source>
</evidence>
<feature type="region of interest" description="Disordered" evidence="3">
    <location>
        <begin position="1"/>
        <end position="20"/>
    </location>
</feature>
<sequence>MTTWPPWISGGNGVRRTPTPDVDVTARRTRLEVWGDPISHSRSPQLHAAAYRALGLDWSYGRRRVAAESFAAELASLDESFRGLSVTYPLKEAAFTASVTRDSRAQLTGAVNTLVTGAEPAGFNTDVGGIVGALAECGITELTAARIVGAGATATSALVAAAELGARHVDVVARRSEAVEPLRAIGETLSVAVRGLPFGTRSLAPADLTIAALPGHAVLAAADADALASGGEPLFDVVYGQGTTALQAAWMRAGHAIHTGEWMLLHQAVLQVRIFVAGDPAIPLRDESAVVGAMRASLVGD</sequence>
<evidence type="ECO:0000313" key="6">
    <source>
        <dbReference type="Proteomes" id="UP000594480"/>
    </source>
</evidence>
<evidence type="ECO:0000313" key="5">
    <source>
        <dbReference type="EMBL" id="QPE05823.1"/>
    </source>
</evidence>
<keyword evidence="2" id="KW-0028">Amino-acid biosynthesis</keyword>
<accession>A0A7S8MZY3</accession>
<feature type="domain" description="Shikimate dehydrogenase substrate binding N-terminal" evidence="4">
    <location>
        <begin position="33"/>
        <end position="114"/>
    </location>
</feature>
<dbReference type="InterPro" id="IPR046346">
    <property type="entry name" value="Aminoacid_DH-like_N_sf"/>
</dbReference>
<gene>
    <name evidence="5" type="ORF">IT882_07635</name>
</gene>
<dbReference type="InterPro" id="IPR013708">
    <property type="entry name" value="Shikimate_DH-bd_N"/>
</dbReference>
<dbReference type="AlphaFoldDB" id="A0A7S8MZY3"/>
<protein>
    <submittedName>
        <fullName evidence="5">Shikimate dehydrogenase</fullName>
    </submittedName>
</protein>
<keyword evidence="6" id="KW-1185">Reference proteome</keyword>
<dbReference type="GO" id="GO:0009423">
    <property type="term" value="P:chorismate biosynthetic process"/>
    <property type="evidence" value="ECO:0007669"/>
    <property type="project" value="TreeGrafter"/>
</dbReference>
<dbReference type="GO" id="GO:0019632">
    <property type="term" value="P:shikimate metabolic process"/>
    <property type="evidence" value="ECO:0007669"/>
    <property type="project" value="TreeGrafter"/>
</dbReference>
<dbReference type="PANTHER" id="PTHR21089:SF1">
    <property type="entry name" value="BIFUNCTIONAL 3-DEHYDROQUINATE DEHYDRATASE_SHIKIMATE DEHYDROGENASE, CHLOROPLASTIC"/>
    <property type="match status" value="1"/>
</dbReference>
<dbReference type="SUPFAM" id="SSF53223">
    <property type="entry name" value="Aminoacid dehydrogenase-like, N-terminal domain"/>
    <property type="match status" value="1"/>
</dbReference>
<reference evidence="5 6" key="1">
    <citation type="submission" date="2020-11" db="EMBL/GenBank/DDBJ databases">
        <title>Amino acid is mineralized and recycled by bacteria in oceanic microbiome.</title>
        <authorList>
            <person name="Zheng L.Y."/>
        </authorList>
    </citation>
    <scope>NUCLEOTIDE SEQUENCE [LARGE SCALE GENOMIC DNA]</scope>
    <source>
        <strain evidence="5 6">A32-1</strain>
    </source>
</reference>
<dbReference type="GO" id="GO:0004764">
    <property type="term" value="F:shikimate 3-dehydrogenase (NADP+) activity"/>
    <property type="evidence" value="ECO:0007669"/>
    <property type="project" value="InterPro"/>
</dbReference>
<dbReference type="KEGG" id="msf:IT882_07635"/>
<evidence type="ECO:0000256" key="3">
    <source>
        <dbReference type="SAM" id="MobiDB-lite"/>
    </source>
</evidence>
<evidence type="ECO:0000256" key="1">
    <source>
        <dbReference type="ARBA" id="ARBA00004871"/>
    </source>
</evidence>
<comment type="pathway">
    <text evidence="1">Metabolic intermediate biosynthesis; chorismate biosynthesis; chorismate from D-erythrose 4-phosphate and phosphoenolpyruvate: step 4/7.</text>
</comment>
<name>A0A7S8MZY3_9MICO</name>
<evidence type="ECO:0000259" key="4">
    <source>
        <dbReference type="Pfam" id="PF08501"/>
    </source>
</evidence>
<dbReference type="Proteomes" id="UP000594480">
    <property type="component" value="Chromosome"/>
</dbReference>
<dbReference type="InterPro" id="IPR022893">
    <property type="entry name" value="Shikimate_DH_fam"/>
</dbReference>
<dbReference type="Gene3D" id="3.40.50.10860">
    <property type="entry name" value="Leucine Dehydrogenase, chain A, domain 1"/>
    <property type="match status" value="1"/>
</dbReference>